<feature type="signal peptide" evidence="1">
    <location>
        <begin position="1"/>
        <end position="24"/>
    </location>
</feature>
<dbReference type="Proteomes" id="UP001449657">
    <property type="component" value="Chromosome"/>
</dbReference>
<dbReference type="PROSITE" id="PS51257">
    <property type="entry name" value="PROKAR_LIPOPROTEIN"/>
    <property type="match status" value="1"/>
</dbReference>
<dbReference type="Pfam" id="PF16389">
    <property type="entry name" value="DUF4998"/>
    <property type="match status" value="1"/>
</dbReference>
<proteinExistence type="predicted"/>
<dbReference type="RefSeq" id="WP_341839984.1">
    <property type="nucleotide sequence ID" value="NZ_CP149792.1"/>
</dbReference>
<dbReference type="EMBL" id="CP150096">
    <property type="protein sequence ID" value="WZN45230.1"/>
    <property type="molecule type" value="Genomic_DNA"/>
</dbReference>
<evidence type="ECO:0000256" key="1">
    <source>
        <dbReference type="SAM" id="SignalP"/>
    </source>
</evidence>
<evidence type="ECO:0000313" key="3">
    <source>
        <dbReference type="Proteomes" id="UP001449657"/>
    </source>
</evidence>
<keyword evidence="1" id="KW-0732">Signal</keyword>
<reference evidence="2 3" key="1">
    <citation type="submission" date="2024-03" db="EMBL/GenBank/DDBJ databases">
        <title>Chitinophaga caseinilytica sp. nov., a casein hydrolysing bacterium isolated from forest soil.</title>
        <authorList>
            <person name="Lee D.S."/>
            <person name="Han D.M."/>
            <person name="Baek J.H."/>
            <person name="Choi D.G."/>
            <person name="Jeon J.H."/>
            <person name="Jeon C.O."/>
        </authorList>
    </citation>
    <scope>NUCLEOTIDE SEQUENCE [LARGE SCALE GENOMIC DNA]</scope>
    <source>
        <strain evidence="2 3">KACC 19118</strain>
    </source>
</reference>
<gene>
    <name evidence="2" type="ORF">WJU22_20225</name>
</gene>
<evidence type="ECO:0000313" key="2">
    <source>
        <dbReference type="EMBL" id="WZN45230.1"/>
    </source>
</evidence>
<organism evidence="2 3">
    <name type="scientific">Chitinophaga caseinilytica</name>
    <dbReference type="NCBI Taxonomy" id="2267521"/>
    <lineage>
        <taxon>Bacteria</taxon>
        <taxon>Pseudomonadati</taxon>
        <taxon>Bacteroidota</taxon>
        <taxon>Chitinophagia</taxon>
        <taxon>Chitinophagales</taxon>
        <taxon>Chitinophagaceae</taxon>
        <taxon>Chitinophaga</taxon>
    </lineage>
</organism>
<keyword evidence="3" id="KW-1185">Reference proteome</keyword>
<protein>
    <submittedName>
        <fullName evidence="2">DUF4998 domain-containing protein</fullName>
    </submittedName>
</protein>
<name>A0ABZ2Z197_9BACT</name>
<sequence>MIQKYLLMTLAVALMAGCTKMDNAYAPYMENGELMYPGVPYQLETHAGRERIEVQFTQSRDPNISKYILYWNNRQRKMEVAPDRQQAVMKVIVPQLTEGDYTFEIVAAYKDGTGSTPKSAIVSGRALGSRFESELFIRKIQAANCRKGFALQFFPVDATCRFTDVKYRNTGGAAAQKRFTDMAAFSDTLADILPEARSLVLRTAYVPENCIDTFFAEATVPVHPASGSFVCSGNMTDYTNATLTGPYPWNITLRQVNAHTLELVDDDQTHDVFHKILNGGSPSYYGSFGVVFTIDDANKVTAVVNKYGQPSGNDRSAQLDPSGVNKYDPVAKVLQVKYWMNQPGATHRTLFDETMTMK</sequence>
<accession>A0ABZ2Z197</accession>
<feature type="chain" id="PRO_5046410201" evidence="1">
    <location>
        <begin position="25"/>
        <end position="358"/>
    </location>
</feature>